<feature type="compositionally biased region" description="Polar residues" evidence="1">
    <location>
        <begin position="84"/>
        <end position="93"/>
    </location>
</feature>
<evidence type="ECO:0000313" key="3">
    <source>
        <dbReference type="Proteomes" id="UP000823388"/>
    </source>
</evidence>
<protein>
    <submittedName>
        <fullName evidence="2">Uncharacterized protein</fullName>
    </submittedName>
</protein>
<accession>A0A8T0S5S0</accession>
<evidence type="ECO:0000313" key="2">
    <source>
        <dbReference type="EMBL" id="KAG2592103.1"/>
    </source>
</evidence>
<evidence type="ECO:0000256" key="1">
    <source>
        <dbReference type="SAM" id="MobiDB-lite"/>
    </source>
</evidence>
<comment type="caution">
    <text evidence="2">The sequence shown here is derived from an EMBL/GenBank/DDBJ whole genome shotgun (WGS) entry which is preliminary data.</text>
</comment>
<dbReference type="AlphaFoldDB" id="A0A8T0S5S0"/>
<name>A0A8T0S5S0_PANVG</name>
<reference evidence="2" key="1">
    <citation type="submission" date="2020-05" db="EMBL/GenBank/DDBJ databases">
        <title>WGS assembly of Panicum virgatum.</title>
        <authorList>
            <person name="Lovell J.T."/>
            <person name="Jenkins J."/>
            <person name="Shu S."/>
            <person name="Juenger T.E."/>
            <person name="Schmutz J."/>
        </authorList>
    </citation>
    <scope>NUCLEOTIDE SEQUENCE</scope>
    <source>
        <strain evidence="2">AP13</strain>
    </source>
</reference>
<keyword evidence="3" id="KW-1185">Reference proteome</keyword>
<gene>
    <name evidence="2" type="ORF">PVAP13_5NG525572</name>
</gene>
<organism evidence="2 3">
    <name type="scientific">Panicum virgatum</name>
    <name type="common">Blackwell switchgrass</name>
    <dbReference type="NCBI Taxonomy" id="38727"/>
    <lineage>
        <taxon>Eukaryota</taxon>
        <taxon>Viridiplantae</taxon>
        <taxon>Streptophyta</taxon>
        <taxon>Embryophyta</taxon>
        <taxon>Tracheophyta</taxon>
        <taxon>Spermatophyta</taxon>
        <taxon>Magnoliopsida</taxon>
        <taxon>Liliopsida</taxon>
        <taxon>Poales</taxon>
        <taxon>Poaceae</taxon>
        <taxon>PACMAD clade</taxon>
        <taxon>Panicoideae</taxon>
        <taxon>Panicodae</taxon>
        <taxon>Paniceae</taxon>
        <taxon>Panicinae</taxon>
        <taxon>Panicum</taxon>
        <taxon>Panicum sect. Hiantes</taxon>
    </lineage>
</organism>
<feature type="region of interest" description="Disordered" evidence="1">
    <location>
        <begin position="1"/>
        <end position="46"/>
    </location>
</feature>
<feature type="region of interest" description="Disordered" evidence="1">
    <location>
        <begin position="75"/>
        <end position="95"/>
    </location>
</feature>
<sequence length="147" mass="15872">MDTRLSRKEQQHDPDVSVLAGDSKASSSSSAAVGSSAARCTQTGQRKRWRRRAGCSLLLGEIGLELKCQAEQYHQSKTGKRSWPRTSYPSQSREGIVSPPLRMAVASGFNPTAPLARSLPPATMVPMSCDCIMPEGLSSIENTYTAD</sequence>
<feature type="compositionally biased region" description="Basic and acidic residues" evidence="1">
    <location>
        <begin position="1"/>
        <end position="15"/>
    </location>
</feature>
<dbReference type="Proteomes" id="UP000823388">
    <property type="component" value="Chromosome 5N"/>
</dbReference>
<dbReference type="EMBL" id="CM029046">
    <property type="protein sequence ID" value="KAG2592101.1"/>
    <property type="molecule type" value="Genomic_DNA"/>
</dbReference>
<proteinExistence type="predicted"/>
<dbReference type="EMBL" id="CM029046">
    <property type="protein sequence ID" value="KAG2592103.1"/>
    <property type="molecule type" value="Genomic_DNA"/>
</dbReference>
<feature type="compositionally biased region" description="Low complexity" evidence="1">
    <location>
        <begin position="17"/>
        <end position="38"/>
    </location>
</feature>